<gene>
    <name evidence="1" type="ORF">BO222_12465</name>
</gene>
<evidence type="ECO:0000313" key="2">
    <source>
        <dbReference type="Proteomes" id="UP000186341"/>
    </source>
</evidence>
<dbReference type="Proteomes" id="UP000186341">
    <property type="component" value="Unassembled WGS sequence"/>
</dbReference>
<comment type="caution">
    <text evidence="1">The sequence shown here is derived from an EMBL/GenBank/DDBJ whole genome shotgun (WGS) entry which is preliminary data.</text>
</comment>
<name>A0A1U7NCS4_9FIRM</name>
<sequence length="71" mass="8154">MDGKHLFEARCCCKVIVLREIKGLESDLSIRKTQSVQPTCEKRTFCTSPEKLSYFQLRQVESLMSKGEANQ</sequence>
<evidence type="ECO:0000313" key="1">
    <source>
        <dbReference type="EMBL" id="OLU36465.1"/>
    </source>
</evidence>
<reference evidence="1 2" key="1">
    <citation type="submission" date="2016-11" db="EMBL/GenBank/DDBJ databases">
        <title>Description of two novel members of the family Erysipelotrichaceae: Ileibacterium lipovorans gen. nov., sp. nov. and Dubosiella newyorkensis, gen. nov., sp. nov.</title>
        <authorList>
            <person name="Cox L.M."/>
            <person name="Sohn J."/>
            <person name="Tyrrell K.L."/>
            <person name="Citron D.M."/>
            <person name="Lawson P.A."/>
            <person name="Patel N.B."/>
            <person name="Iizumi T."/>
            <person name="Perez-Perez G.I."/>
            <person name="Goldstein E.J."/>
            <person name="Blaser M.J."/>
        </authorList>
    </citation>
    <scope>NUCLEOTIDE SEQUENCE [LARGE SCALE GENOMIC DNA]</scope>
    <source>
        <strain evidence="1 2">NYU-BL-A3</strain>
    </source>
</reference>
<protein>
    <submittedName>
        <fullName evidence="1">Uncharacterized protein</fullName>
    </submittedName>
</protein>
<dbReference type="EMBL" id="MPJW01000272">
    <property type="protein sequence ID" value="OLU36465.1"/>
    <property type="molecule type" value="Genomic_DNA"/>
</dbReference>
<proteinExistence type="predicted"/>
<keyword evidence="2" id="KW-1185">Reference proteome</keyword>
<dbReference type="AlphaFoldDB" id="A0A1U7NCS4"/>
<organism evidence="1 2">
    <name type="scientific">Ileibacterium valens</name>
    <dbReference type="NCBI Taxonomy" id="1862668"/>
    <lineage>
        <taxon>Bacteria</taxon>
        <taxon>Bacillati</taxon>
        <taxon>Bacillota</taxon>
        <taxon>Erysipelotrichia</taxon>
        <taxon>Erysipelotrichales</taxon>
        <taxon>Erysipelotrichaceae</taxon>
        <taxon>Ileibacterium</taxon>
    </lineage>
</organism>
<accession>A0A1U7NCS4</accession>